<evidence type="ECO:0000256" key="1">
    <source>
        <dbReference type="SAM" id="MobiDB-lite"/>
    </source>
</evidence>
<dbReference type="InParanoid" id="M1DTJ1"/>
<proteinExistence type="predicted"/>
<feature type="compositionally biased region" description="Polar residues" evidence="1">
    <location>
        <begin position="285"/>
        <end position="298"/>
    </location>
</feature>
<evidence type="ECO:0000313" key="2">
    <source>
        <dbReference type="EnsemblPlants" id="PGSC0003DMT400094159"/>
    </source>
</evidence>
<dbReference type="Proteomes" id="UP000011115">
    <property type="component" value="Unassembled WGS sequence"/>
</dbReference>
<dbReference type="PaxDb" id="4113-PGSC0003DMT400094159"/>
<feature type="compositionally biased region" description="Basic and acidic residues" evidence="1">
    <location>
        <begin position="213"/>
        <end position="233"/>
    </location>
</feature>
<accession>M1DTJ1</accession>
<dbReference type="Gramene" id="PGSC0003DMT400094159">
    <property type="protein sequence ID" value="PGSC0003DMT400094159"/>
    <property type="gene ID" value="PGSC0003DMG400043730"/>
</dbReference>
<feature type="compositionally biased region" description="Polar residues" evidence="1">
    <location>
        <begin position="234"/>
        <end position="250"/>
    </location>
</feature>
<feature type="region of interest" description="Disordered" evidence="1">
    <location>
        <begin position="199"/>
        <end position="363"/>
    </location>
</feature>
<sequence length="363" mass="39888">MDGGPPSDRFRPPDPITMLNQQNLQPSIDESSSDSSYNSSQISQSHEVQDGQKSSEFPIPISRNQPVTAARSVGESPQRRPQDCNIQEVIRPKFAIGDRNTDRAGHPTEVSSSFHGGNVGREASGDSTGIPATDSGKLFSADERRTFNVEDFNKKQGKESGKPSIDNSRPTVIPAYNVSANDFHRIENDPSKAWVAKEQGNSNGLRPVHGRGVQKEGDLTHARHEEVESDHSGDSTAPATQLRNQQNLGTQEIIDTGRQHSRFNNKYGERLSKKRTEAIKKRMQKNTGQDPDVTNTGTLIKDQALSKDQQGKLLPDDYGALNSEDEVDSDNQSMDESEEEADDTMKKTGPVFGSNIQDKCSDV</sequence>
<dbReference type="HOGENOM" id="CLU_042357_0_0_1"/>
<feature type="compositionally biased region" description="Basic and acidic residues" evidence="1">
    <location>
        <begin position="267"/>
        <end position="280"/>
    </location>
</feature>
<dbReference type="AlphaFoldDB" id="M1DTJ1"/>
<feature type="compositionally biased region" description="Polar residues" evidence="1">
    <location>
        <begin position="354"/>
        <end position="363"/>
    </location>
</feature>
<reference evidence="2" key="2">
    <citation type="submission" date="2015-06" db="UniProtKB">
        <authorList>
            <consortium name="EnsemblPlants"/>
        </authorList>
    </citation>
    <scope>IDENTIFICATION</scope>
    <source>
        <strain evidence="2">DM1-3 516 R44</strain>
    </source>
</reference>
<evidence type="ECO:0000313" key="3">
    <source>
        <dbReference type="Proteomes" id="UP000011115"/>
    </source>
</evidence>
<organism evidence="2 3">
    <name type="scientific">Solanum tuberosum</name>
    <name type="common">Potato</name>
    <dbReference type="NCBI Taxonomy" id="4113"/>
    <lineage>
        <taxon>Eukaryota</taxon>
        <taxon>Viridiplantae</taxon>
        <taxon>Streptophyta</taxon>
        <taxon>Embryophyta</taxon>
        <taxon>Tracheophyta</taxon>
        <taxon>Spermatophyta</taxon>
        <taxon>Magnoliopsida</taxon>
        <taxon>eudicotyledons</taxon>
        <taxon>Gunneridae</taxon>
        <taxon>Pentapetalae</taxon>
        <taxon>asterids</taxon>
        <taxon>lamiids</taxon>
        <taxon>Solanales</taxon>
        <taxon>Solanaceae</taxon>
        <taxon>Solanoideae</taxon>
        <taxon>Solaneae</taxon>
        <taxon>Solanum</taxon>
    </lineage>
</organism>
<reference evidence="3" key="1">
    <citation type="journal article" date="2011" name="Nature">
        <title>Genome sequence and analysis of the tuber crop potato.</title>
        <authorList>
            <consortium name="The Potato Genome Sequencing Consortium"/>
        </authorList>
    </citation>
    <scope>NUCLEOTIDE SEQUENCE [LARGE SCALE GENOMIC DNA]</scope>
    <source>
        <strain evidence="3">cv. DM1-3 516 R44</strain>
    </source>
</reference>
<name>M1DTJ1_SOLTU</name>
<protein>
    <submittedName>
        <fullName evidence="2">Uncharacterized protein</fullName>
    </submittedName>
</protein>
<feature type="compositionally biased region" description="Low complexity" evidence="1">
    <location>
        <begin position="27"/>
        <end position="45"/>
    </location>
</feature>
<feature type="compositionally biased region" description="Acidic residues" evidence="1">
    <location>
        <begin position="323"/>
        <end position="342"/>
    </location>
</feature>
<feature type="compositionally biased region" description="Basic and acidic residues" evidence="1">
    <location>
        <begin position="140"/>
        <end position="161"/>
    </location>
</feature>
<feature type="region of interest" description="Disordered" evidence="1">
    <location>
        <begin position="1"/>
        <end position="172"/>
    </location>
</feature>
<keyword evidence="3" id="KW-1185">Reference proteome</keyword>
<dbReference type="EnsemblPlants" id="PGSC0003DMT400094159">
    <property type="protein sequence ID" value="PGSC0003DMT400094159"/>
    <property type="gene ID" value="PGSC0003DMG400043730"/>
</dbReference>